<evidence type="ECO:0000256" key="2">
    <source>
        <dbReference type="ARBA" id="ARBA00017703"/>
    </source>
</evidence>
<dbReference type="InterPro" id="IPR027417">
    <property type="entry name" value="P-loop_NTPase"/>
</dbReference>
<dbReference type="Pfam" id="PF06144">
    <property type="entry name" value="DNA_pol3_delta"/>
    <property type="match status" value="1"/>
</dbReference>
<evidence type="ECO:0000256" key="5">
    <source>
        <dbReference type="ARBA" id="ARBA00022705"/>
    </source>
</evidence>
<evidence type="ECO:0000313" key="10">
    <source>
        <dbReference type="EMBL" id="MTU43708.1"/>
    </source>
</evidence>
<dbReference type="GO" id="GO:0003887">
    <property type="term" value="F:DNA-directed DNA polymerase activity"/>
    <property type="evidence" value="ECO:0007669"/>
    <property type="project" value="UniProtKB-KW"/>
</dbReference>
<dbReference type="Proteomes" id="UP000462362">
    <property type="component" value="Unassembled WGS sequence"/>
</dbReference>
<dbReference type="GO" id="GO:0006261">
    <property type="term" value="P:DNA-templated DNA replication"/>
    <property type="evidence" value="ECO:0007669"/>
    <property type="project" value="TreeGrafter"/>
</dbReference>
<dbReference type="GO" id="GO:0009360">
    <property type="term" value="C:DNA polymerase III complex"/>
    <property type="evidence" value="ECO:0007669"/>
    <property type="project" value="InterPro"/>
</dbReference>
<dbReference type="PANTHER" id="PTHR34388:SF1">
    <property type="entry name" value="DNA POLYMERASE III SUBUNIT DELTA"/>
    <property type="match status" value="1"/>
</dbReference>
<name>A0A6I3S0R8_9BURK</name>
<gene>
    <name evidence="10" type="primary">holA</name>
    <name evidence="10" type="ORF">GMD42_08760</name>
</gene>
<protein>
    <recommendedName>
        <fullName evidence="2">DNA polymerase III subunit delta</fullName>
        <ecNumber evidence="1">2.7.7.7</ecNumber>
    </recommendedName>
</protein>
<dbReference type="SUPFAM" id="SSF52540">
    <property type="entry name" value="P-loop containing nucleoside triphosphate hydrolases"/>
    <property type="match status" value="1"/>
</dbReference>
<dbReference type="GO" id="GO:0003677">
    <property type="term" value="F:DNA binding"/>
    <property type="evidence" value="ECO:0007669"/>
    <property type="project" value="InterPro"/>
</dbReference>
<reference evidence="10 11" key="1">
    <citation type="journal article" date="2019" name="Nat. Med.">
        <title>A library of human gut bacterial isolates paired with longitudinal multiomics data enables mechanistic microbiome research.</title>
        <authorList>
            <person name="Poyet M."/>
            <person name="Groussin M."/>
            <person name="Gibbons S.M."/>
            <person name="Avila-Pacheco J."/>
            <person name="Jiang X."/>
            <person name="Kearney S.M."/>
            <person name="Perrotta A.R."/>
            <person name="Berdy B."/>
            <person name="Zhao S."/>
            <person name="Lieberman T.D."/>
            <person name="Swanson P.K."/>
            <person name="Smith M."/>
            <person name="Roesemann S."/>
            <person name="Alexander J.E."/>
            <person name="Rich S.A."/>
            <person name="Livny J."/>
            <person name="Vlamakis H."/>
            <person name="Clish C."/>
            <person name="Bullock K."/>
            <person name="Deik A."/>
            <person name="Scott J."/>
            <person name="Pierce K.A."/>
            <person name="Xavier R.J."/>
            <person name="Alm E.J."/>
        </authorList>
    </citation>
    <scope>NUCLEOTIDE SEQUENCE [LARGE SCALE GENOMIC DNA]</scope>
    <source>
        <strain evidence="10 11">BIOML-A2</strain>
    </source>
</reference>
<dbReference type="Gene3D" id="1.20.272.10">
    <property type="match status" value="1"/>
</dbReference>
<organism evidence="10 11">
    <name type="scientific">Parasutterella excrementihominis</name>
    <dbReference type="NCBI Taxonomy" id="487175"/>
    <lineage>
        <taxon>Bacteria</taxon>
        <taxon>Pseudomonadati</taxon>
        <taxon>Pseudomonadota</taxon>
        <taxon>Betaproteobacteria</taxon>
        <taxon>Burkholderiales</taxon>
        <taxon>Sutterellaceae</taxon>
        <taxon>Parasutterella</taxon>
    </lineage>
</organism>
<keyword evidence="3 10" id="KW-0808">Transferase</keyword>
<dbReference type="PANTHER" id="PTHR34388">
    <property type="entry name" value="DNA POLYMERASE III SUBUNIT DELTA"/>
    <property type="match status" value="1"/>
</dbReference>
<proteinExistence type="inferred from homology"/>
<keyword evidence="6" id="KW-0239">DNA-directed DNA polymerase</keyword>
<evidence type="ECO:0000256" key="4">
    <source>
        <dbReference type="ARBA" id="ARBA00022695"/>
    </source>
</evidence>
<dbReference type="InterPro" id="IPR010372">
    <property type="entry name" value="DNA_pol3_delta_N"/>
</dbReference>
<dbReference type="Gene3D" id="3.40.50.300">
    <property type="entry name" value="P-loop containing nucleotide triphosphate hydrolases"/>
    <property type="match status" value="1"/>
</dbReference>
<dbReference type="SUPFAM" id="SSF48019">
    <property type="entry name" value="post-AAA+ oligomerization domain-like"/>
    <property type="match status" value="1"/>
</dbReference>
<dbReference type="CDD" id="cd18138">
    <property type="entry name" value="HLD_clamp_pol_III_delta"/>
    <property type="match status" value="1"/>
</dbReference>
<dbReference type="Gene3D" id="1.10.8.60">
    <property type="match status" value="1"/>
</dbReference>
<accession>A0A6I3S0R8</accession>
<comment type="similarity">
    <text evidence="7">Belongs to the DNA polymerase HolA subunit family.</text>
</comment>
<dbReference type="EC" id="2.7.7.7" evidence="1"/>
<dbReference type="InterPro" id="IPR005790">
    <property type="entry name" value="DNA_polIII_delta"/>
</dbReference>
<dbReference type="AlphaFoldDB" id="A0A6I3S0R8"/>
<feature type="domain" description="DNA polymerase III delta N-terminal" evidence="9">
    <location>
        <begin position="24"/>
        <end position="139"/>
    </location>
</feature>
<evidence type="ECO:0000256" key="7">
    <source>
        <dbReference type="ARBA" id="ARBA00034754"/>
    </source>
</evidence>
<comment type="catalytic activity">
    <reaction evidence="8">
        <text>DNA(n) + a 2'-deoxyribonucleoside 5'-triphosphate = DNA(n+1) + diphosphate</text>
        <dbReference type="Rhea" id="RHEA:22508"/>
        <dbReference type="Rhea" id="RHEA-COMP:17339"/>
        <dbReference type="Rhea" id="RHEA-COMP:17340"/>
        <dbReference type="ChEBI" id="CHEBI:33019"/>
        <dbReference type="ChEBI" id="CHEBI:61560"/>
        <dbReference type="ChEBI" id="CHEBI:173112"/>
        <dbReference type="EC" id="2.7.7.7"/>
    </reaction>
</comment>
<dbReference type="InterPro" id="IPR008921">
    <property type="entry name" value="DNA_pol3_clamp-load_cplx_C"/>
</dbReference>
<evidence type="ECO:0000256" key="8">
    <source>
        <dbReference type="ARBA" id="ARBA00049244"/>
    </source>
</evidence>
<dbReference type="NCBIfam" id="TIGR01128">
    <property type="entry name" value="holA"/>
    <property type="match status" value="1"/>
</dbReference>
<sequence>MSWSSLLAQKLRPDENGNLPRLWFLLGSEPLLAIEAQDAIRDAAFKAGYSERKSFVFEGNADYSPLYEALGDQSLFGEKNLIEVVFPRATIGKNGPAAVEAVIEHADEDKMVVVSLFDYDWTATKKDWFNHLMKSSVCIRTDPIDRNALPRWITERAKEKNGQTLTPEAANLIAERTEGNLLATSQEIQKLALLVNKPEIDVSDVLDAVSDVSRFDQESLFLAMLEGDAGQVSKIIDSLQGENVQIPSFLWMLTDVVRNLLLLNRGFAVRTFGLSEAHRSALNRASRRANPKLLELMLHRLSDVDRMSKGLFVESSDGDAWQELKAVCLMLSLKRK</sequence>
<evidence type="ECO:0000256" key="1">
    <source>
        <dbReference type="ARBA" id="ARBA00012417"/>
    </source>
</evidence>
<evidence type="ECO:0000256" key="3">
    <source>
        <dbReference type="ARBA" id="ARBA00022679"/>
    </source>
</evidence>
<dbReference type="RefSeq" id="WP_021868384.1">
    <property type="nucleotide sequence ID" value="NZ_CALXOM010000029.1"/>
</dbReference>
<keyword evidence="4 10" id="KW-0548">Nucleotidyltransferase</keyword>
<keyword evidence="5" id="KW-0235">DNA replication</keyword>
<dbReference type="EMBL" id="WNCL01000026">
    <property type="protein sequence ID" value="MTU43708.1"/>
    <property type="molecule type" value="Genomic_DNA"/>
</dbReference>
<evidence type="ECO:0000256" key="6">
    <source>
        <dbReference type="ARBA" id="ARBA00022932"/>
    </source>
</evidence>
<evidence type="ECO:0000313" key="11">
    <source>
        <dbReference type="Proteomes" id="UP000462362"/>
    </source>
</evidence>
<evidence type="ECO:0000259" key="9">
    <source>
        <dbReference type="Pfam" id="PF06144"/>
    </source>
</evidence>
<comment type="caution">
    <text evidence="10">The sequence shown here is derived from an EMBL/GenBank/DDBJ whole genome shotgun (WGS) entry which is preliminary data.</text>
</comment>